<evidence type="ECO:0000256" key="1">
    <source>
        <dbReference type="SAM" id="Phobius"/>
    </source>
</evidence>
<keyword evidence="1" id="KW-0472">Membrane</keyword>
<organism evidence="2">
    <name type="scientific">Cacopsylla melanoneura</name>
    <dbReference type="NCBI Taxonomy" id="428564"/>
    <lineage>
        <taxon>Eukaryota</taxon>
        <taxon>Metazoa</taxon>
        <taxon>Ecdysozoa</taxon>
        <taxon>Arthropoda</taxon>
        <taxon>Hexapoda</taxon>
        <taxon>Insecta</taxon>
        <taxon>Pterygota</taxon>
        <taxon>Neoptera</taxon>
        <taxon>Paraneoptera</taxon>
        <taxon>Hemiptera</taxon>
        <taxon>Sternorrhyncha</taxon>
        <taxon>Psylloidea</taxon>
        <taxon>Psyllidae</taxon>
        <taxon>Psyllinae</taxon>
        <taxon>Cacopsylla</taxon>
    </lineage>
</organism>
<feature type="transmembrane region" description="Helical" evidence="1">
    <location>
        <begin position="83"/>
        <end position="108"/>
    </location>
</feature>
<keyword evidence="1" id="KW-0812">Transmembrane</keyword>
<protein>
    <submittedName>
        <fullName evidence="2">Uncharacterized protein</fullName>
    </submittedName>
</protein>
<name>A0A8D8Z1N8_9HEMI</name>
<dbReference type="AlphaFoldDB" id="A0A8D8Z1N8"/>
<sequence length="109" mass="13003">MNVLLSLPTDGDCFKYLVVKFPSLSKTKWKQLSLSRYITTFVKKRDVLGQNGVHFRIQRIKILVDQFELSKQISKNENLQTRVFIVISSIQLILYFRPWTFLLVLWFYL</sequence>
<accession>A0A8D8Z1N8</accession>
<keyword evidence="1" id="KW-1133">Transmembrane helix</keyword>
<reference evidence="2" key="1">
    <citation type="submission" date="2021-05" db="EMBL/GenBank/DDBJ databases">
        <authorList>
            <person name="Alioto T."/>
            <person name="Alioto T."/>
            <person name="Gomez Garrido J."/>
        </authorList>
    </citation>
    <scope>NUCLEOTIDE SEQUENCE</scope>
</reference>
<dbReference type="EMBL" id="HBUF01412501">
    <property type="protein sequence ID" value="CAG6739294.1"/>
    <property type="molecule type" value="Transcribed_RNA"/>
</dbReference>
<evidence type="ECO:0000313" key="2">
    <source>
        <dbReference type="EMBL" id="CAG6739294.1"/>
    </source>
</evidence>
<proteinExistence type="predicted"/>